<name>A0ABX1U2G8_9PROT</name>
<organism evidence="1 2">
    <name type="scientific">Candidatus Accumulibacter phosphatis</name>
    <dbReference type="NCBI Taxonomy" id="327160"/>
    <lineage>
        <taxon>Bacteria</taxon>
        <taxon>Pseudomonadati</taxon>
        <taxon>Pseudomonadota</taxon>
        <taxon>Betaproteobacteria</taxon>
        <taxon>Candidatus Accumulibacter</taxon>
    </lineage>
</organism>
<accession>A0ABX1U2G8</accession>
<dbReference type="InterPro" id="IPR021427">
    <property type="entry name" value="DUF3077"/>
</dbReference>
<reference evidence="1 2" key="1">
    <citation type="submission" date="2019-03" db="EMBL/GenBank/DDBJ databases">
        <title>Metabolic reconstructions from genomes of highly enriched 'Candidatus Accumulibacter' and 'Candidatus Competibacter' bioreactor populations.</title>
        <authorList>
            <person name="Annavajhala M.K."/>
            <person name="Welles L."/>
            <person name="Abbas B."/>
            <person name="Sorokin D."/>
            <person name="Park H."/>
            <person name="Van Loosdrecht M."/>
            <person name="Chandran K."/>
        </authorList>
    </citation>
    <scope>NUCLEOTIDE SEQUENCE [LARGE SCALE GENOMIC DNA]</scope>
    <source>
        <strain evidence="1 2">SBR_S</strain>
    </source>
</reference>
<evidence type="ECO:0000313" key="1">
    <source>
        <dbReference type="EMBL" id="NMQ29314.1"/>
    </source>
</evidence>
<evidence type="ECO:0000313" key="2">
    <source>
        <dbReference type="Proteomes" id="UP000749010"/>
    </source>
</evidence>
<dbReference type="Pfam" id="PF11275">
    <property type="entry name" value="DUF3077"/>
    <property type="match status" value="1"/>
</dbReference>
<comment type="caution">
    <text evidence="1">The sequence shown here is derived from an EMBL/GenBank/DDBJ whole genome shotgun (WGS) entry which is preliminary data.</text>
</comment>
<dbReference type="RefSeq" id="WP_169067773.1">
    <property type="nucleotide sequence ID" value="NZ_SPMY01000052.1"/>
</dbReference>
<keyword evidence="2" id="KW-1185">Reference proteome</keyword>
<dbReference type="Proteomes" id="UP000749010">
    <property type="component" value="Unassembled WGS sequence"/>
</dbReference>
<sequence>MRADAHAQAEFEPKPYFATAGNAAQFFVVSEDITTECALEGSSMFLSSAASLGSNSDALDDGARWAIVHLVEMAKALVDTVVNAQMESGRE</sequence>
<gene>
    <name evidence="1" type="ORF">E4Q23_17030</name>
</gene>
<protein>
    <submittedName>
        <fullName evidence="1">DUF3077 domain-containing protein</fullName>
    </submittedName>
</protein>
<proteinExistence type="predicted"/>
<dbReference type="EMBL" id="SPMY01000052">
    <property type="protein sequence ID" value="NMQ29314.1"/>
    <property type="molecule type" value="Genomic_DNA"/>
</dbReference>